<dbReference type="Proteomes" id="UP000182259">
    <property type="component" value="Chromosome IV"/>
</dbReference>
<evidence type="ECO:0000256" key="8">
    <source>
        <dbReference type="SAM" id="Phobius"/>
    </source>
</evidence>
<dbReference type="OrthoDB" id="534912at2759"/>
<keyword evidence="3" id="KW-0813">Transport</keyword>
<dbReference type="SUPFAM" id="SSF111352">
    <property type="entry name" value="Ammonium transporter"/>
    <property type="match status" value="1"/>
</dbReference>
<feature type="transmembrane region" description="Helical" evidence="8">
    <location>
        <begin position="121"/>
        <end position="140"/>
    </location>
</feature>
<dbReference type="InterPro" id="IPR029020">
    <property type="entry name" value="Ammonium/urea_transptr"/>
</dbReference>
<dbReference type="PANTHER" id="PTHR43029:SF3">
    <property type="entry name" value="AMMONIUM TRANSPORTER 3"/>
    <property type="match status" value="1"/>
</dbReference>
<dbReference type="Pfam" id="PF00909">
    <property type="entry name" value="Ammonium_transp"/>
    <property type="match status" value="1"/>
</dbReference>
<dbReference type="EMBL" id="LT635760">
    <property type="protein sequence ID" value="SGZ54839.1"/>
    <property type="molecule type" value="Genomic_DNA"/>
</dbReference>
<organism evidence="11 13">
    <name type="scientific">Sungouiella intermedia</name>
    <dbReference type="NCBI Taxonomy" id="45354"/>
    <lineage>
        <taxon>Eukaryota</taxon>
        <taxon>Fungi</taxon>
        <taxon>Dikarya</taxon>
        <taxon>Ascomycota</taxon>
        <taxon>Saccharomycotina</taxon>
        <taxon>Pichiomycetes</taxon>
        <taxon>Metschnikowiaceae</taxon>
        <taxon>Sungouiella</taxon>
    </lineage>
</organism>
<feature type="transmembrane region" description="Helical" evidence="8">
    <location>
        <begin position="288"/>
        <end position="308"/>
    </location>
</feature>
<dbReference type="PROSITE" id="PS01219">
    <property type="entry name" value="AMMONIUM_TRANSP"/>
    <property type="match status" value="1"/>
</dbReference>
<dbReference type="PANTHER" id="PTHR43029">
    <property type="entry name" value="AMMONIUM TRANSPORTER MEP2"/>
    <property type="match status" value="1"/>
</dbReference>
<dbReference type="InterPro" id="IPR001905">
    <property type="entry name" value="Ammonium_transpt"/>
</dbReference>
<protein>
    <submittedName>
        <fullName evidence="10">CIC11C00000003993</fullName>
    </submittedName>
    <submittedName>
        <fullName evidence="11">CIC11C00000004720</fullName>
    </submittedName>
</protein>
<evidence type="ECO:0000313" key="13">
    <source>
        <dbReference type="Proteomes" id="UP000182334"/>
    </source>
</evidence>
<evidence type="ECO:0000256" key="2">
    <source>
        <dbReference type="ARBA" id="ARBA00005887"/>
    </source>
</evidence>
<evidence type="ECO:0000256" key="1">
    <source>
        <dbReference type="ARBA" id="ARBA00004141"/>
    </source>
</evidence>
<keyword evidence="5 8" id="KW-1133">Transmembrane helix</keyword>
<feature type="domain" description="Ammonium transporter AmtB-like" evidence="9">
    <location>
        <begin position="31"/>
        <end position="436"/>
    </location>
</feature>
<evidence type="ECO:0000313" key="12">
    <source>
        <dbReference type="Proteomes" id="UP000182259"/>
    </source>
</evidence>
<feature type="transmembrane region" description="Helical" evidence="8">
    <location>
        <begin position="185"/>
        <end position="206"/>
    </location>
</feature>
<accession>A0A1L0BU07</accession>
<keyword evidence="4 8" id="KW-0812">Transmembrane</keyword>
<reference evidence="12 13" key="1">
    <citation type="submission" date="2016-10" db="EMBL/GenBank/DDBJ databases">
        <authorList>
            <person name="de Groot N.N."/>
        </authorList>
    </citation>
    <scope>NUCLEOTIDE SEQUENCE [LARGE SCALE GENOMIC DNA]</scope>
    <source>
        <strain evidence="11 13">CBS 141442</strain>
        <strain evidence="10 12">PYCC 4715</strain>
    </source>
</reference>
<feature type="transmembrane region" description="Helical" evidence="8">
    <location>
        <begin position="389"/>
        <end position="410"/>
    </location>
</feature>
<comment type="similarity">
    <text evidence="2">Belongs to the ammonia transporter channel (TC 1.A.11.2) family.</text>
</comment>
<feature type="transmembrane region" description="Helical" evidence="8">
    <location>
        <begin position="227"/>
        <end position="251"/>
    </location>
</feature>
<feature type="transmembrane region" description="Helical" evidence="8">
    <location>
        <begin position="63"/>
        <end position="81"/>
    </location>
</feature>
<feature type="transmembrane region" description="Helical" evidence="8">
    <location>
        <begin position="30"/>
        <end position="51"/>
    </location>
</feature>
<evidence type="ECO:0000313" key="11">
    <source>
        <dbReference type="EMBL" id="SGZ54839.1"/>
    </source>
</evidence>
<evidence type="ECO:0000256" key="6">
    <source>
        <dbReference type="ARBA" id="ARBA00023136"/>
    </source>
</evidence>
<dbReference type="InterPro" id="IPR024041">
    <property type="entry name" value="NH4_transpt_AmtB-like_dom"/>
</dbReference>
<sequence>MARVPGSASNLNSRAVDLESQASTLVPVDMVFILLCSFGVFLITPAIGMFYGGTLKRKNIVQVLFQTYMVTSCIIIIWYLIGYSLANSPSSTNVMIGNLAHAALHEEEAKPMFEGGNIPSIVNFCFNCFFPVATVQIFLGGIGERGRFLPSLLVGSIWVLVVYCPMAFWVWGANGWLLNLGALDFAGGGPVHIASGVASLCYSWYLGPRGQAGHTGKIPHYRGHSSLTTFIGVTLIWAAWFLFNAGTLLAVNVRTGYIMANTILASCFACATYTLVDKMLTGRYSMQAACEGVIVGLVNITPSCGYYWPWAAALTSVINAALCRFLGEFNAWTGIDDYSVSGVVHGVGGIIGDTLTGIFASKTVAALDGVTEIDGGWVNGNFVQLGYQIAAWVSIVAWTTVFTLAILFLVDKIPGMSVRATEEGEAMGMDLYEMTETLDEFGNDYEAFFHEYAAKIKHVVDNYERMNLEVIDGRSTKDSSSVTNENLLNKEKAM</sequence>
<keyword evidence="7" id="KW-0924">Ammonia transport</keyword>
<dbReference type="InterPro" id="IPR018047">
    <property type="entry name" value="Ammonium_transpt_CS"/>
</dbReference>
<proteinExistence type="inferred from homology"/>
<evidence type="ECO:0000256" key="3">
    <source>
        <dbReference type="ARBA" id="ARBA00022448"/>
    </source>
</evidence>
<dbReference type="Gene3D" id="1.10.3430.10">
    <property type="entry name" value="Ammonium transporter AmtB like domains"/>
    <property type="match status" value="1"/>
</dbReference>
<dbReference type="GO" id="GO:0008519">
    <property type="term" value="F:ammonium channel activity"/>
    <property type="evidence" value="ECO:0007669"/>
    <property type="project" value="InterPro"/>
</dbReference>
<gene>
    <name evidence="10" type="ORF">SAMEA4029009_CIC11G00000003993</name>
    <name evidence="11" type="ORF">SAMEA4029010_CIC11G00000004720</name>
</gene>
<dbReference type="EMBL" id="LT635767">
    <property type="protein sequence ID" value="SGZ54737.1"/>
    <property type="molecule type" value="Genomic_DNA"/>
</dbReference>
<comment type="subcellular location">
    <subcellularLocation>
        <location evidence="1">Membrane</location>
        <topology evidence="1">Multi-pass membrane protein</topology>
    </subcellularLocation>
</comment>
<evidence type="ECO:0000256" key="4">
    <source>
        <dbReference type="ARBA" id="ARBA00022692"/>
    </source>
</evidence>
<evidence type="ECO:0000256" key="5">
    <source>
        <dbReference type="ARBA" id="ARBA00022989"/>
    </source>
</evidence>
<evidence type="ECO:0000313" key="10">
    <source>
        <dbReference type="EMBL" id="SGZ54737.1"/>
    </source>
</evidence>
<dbReference type="STRING" id="45354.A0A1L0BU07"/>
<dbReference type="Proteomes" id="UP000182334">
    <property type="component" value="Chromosome V"/>
</dbReference>
<dbReference type="GO" id="GO:0005886">
    <property type="term" value="C:plasma membrane"/>
    <property type="evidence" value="ECO:0007669"/>
    <property type="project" value="TreeGrafter"/>
</dbReference>
<keyword evidence="6 8" id="KW-0472">Membrane</keyword>
<dbReference type="AlphaFoldDB" id="A0A1L0BU07"/>
<keyword evidence="13" id="KW-1185">Reference proteome</keyword>
<evidence type="ECO:0000259" key="9">
    <source>
        <dbReference type="Pfam" id="PF00909"/>
    </source>
</evidence>
<name>A0A1L0BU07_9ASCO</name>
<feature type="transmembrane region" description="Helical" evidence="8">
    <location>
        <begin position="152"/>
        <end position="173"/>
    </location>
</feature>
<feature type="transmembrane region" description="Helical" evidence="8">
    <location>
        <begin position="257"/>
        <end position="276"/>
    </location>
</feature>
<evidence type="ECO:0000256" key="7">
    <source>
        <dbReference type="ARBA" id="ARBA00023177"/>
    </source>
</evidence>